<evidence type="ECO:0000313" key="2">
    <source>
        <dbReference type="EMBL" id="ANF49114.1"/>
    </source>
</evidence>
<dbReference type="Proteomes" id="UP000077824">
    <property type="component" value="Chromosome"/>
</dbReference>
<name>A0A172XQC7_9FLAO</name>
<dbReference type="RefSeq" id="WP_066750031.1">
    <property type="nucleotide sequence ID" value="NZ_CP015199.1"/>
</dbReference>
<dbReference type="PANTHER" id="PTHR42754">
    <property type="entry name" value="ENDOGLUCANASE"/>
    <property type="match status" value="1"/>
</dbReference>
<evidence type="ECO:0008006" key="4">
    <source>
        <dbReference type="Google" id="ProtNLM"/>
    </source>
</evidence>
<dbReference type="SUPFAM" id="SSF63829">
    <property type="entry name" value="Calcium-dependent phosphotriesterase"/>
    <property type="match status" value="1"/>
</dbReference>
<keyword evidence="1" id="KW-0732">Signal</keyword>
<proteinExistence type="predicted"/>
<dbReference type="EMBL" id="CP015199">
    <property type="protein sequence ID" value="ANF49114.1"/>
    <property type="molecule type" value="Genomic_DNA"/>
</dbReference>
<feature type="chain" id="PRO_5008003600" description="Bulb-type lectin domain-containing protein" evidence="1">
    <location>
        <begin position="29"/>
        <end position="462"/>
    </location>
</feature>
<accession>A0A172XQC7</accession>
<evidence type="ECO:0000256" key="1">
    <source>
        <dbReference type="SAM" id="SignalP"/>
    </source>
</evidence>
<protein>
    <recommendedName>
        <fullName evidence="4">Bulb-type lectin domain-containing protein</fullName>
    </recommendedName>
</protein>
<dbReference type="STRING" id="1685010.A0O34_00440"/>
<dbReference type="OrthoDB" id="9811934at2"/>
<dbReference type="PANTHER" id="PTHR42754:SF1">
    <property type="entry name" value="LIPOPROTEIN"/>
    <property type="match status" value="1"/>
</dbReference>
<feature type="signal peptide" evidence="1">
    <location>
        <begin position="1"/>
        <end position="28"/>
    </location>
</feature>
<dbReference type="KEGG" id="chh:A0O34_00440"/>
<dbReference type="AlphaFoldDB" id="A0A172XQC7"/>
<sequence>MGKIKNTLTTLFLCIVQLCVVQYSQAQAVGTPYMPQQEVPIPFSFLNGGDAGESTEDVQNTTDGGYITIGSSQSRTLIGGGVVSGAGANHGQVGNYDWIIIKYNKLGKIEWQRFYGGDQNDWGRAIKQTSDGGYIMTGFTAASGSGDVPAQPGSNPVVMVVKLDTSGAITWQVNIGSGTLASGRTILQNTDLTYIVGFDIGAVKLNSAGNIIWQYNAAAGNSMIRSLIATSDGTGYIMAGYGSSTSFLIVKINLTGALVWQKNYGGSGQEEATEVTPMPDGGCIVVGMSLSSASGNVTGTNHGGNDVWVMRLDISGNIVWQQLLGGSGNEYGYSVTKTADGGLMVGAYSSSSANGNVTGTNNGAADVWLIKLSTAGAIQWQRLYGGADNDGALPGNVALVMNSYRPSLVRVRETSEGNFIVLAPSASSNSSNVTDTNNGVTDMWLFKIDPSGNIISVPNIGQ</sequence>
<reference evidence="2 3" key="1">
    <citation type="submission" date="2016-04" db="EMBL/GenBank/DDBJ databases">
        <title>Complete Genome Sequence of Chryseobacterium sp. IHBB 10212.</title>
        <authorList>
            <person name="Pal M."/>
            <person name="Swarnkar M.K."/>
            <person name="Kaushal K."/>
            <person name="Chhibber S."/>
            <person name="Singh A.K."/>
            <person name="Gulati A."/>
        </authorList>
    </citation>
    <scope>NUCLEOTIDE SEQUENCE [LARGE SCALE GENOMIC DNA]</scope>
    <source>
        <strain evidence="2 3">IHBB 10212</strain>
    </source>
</reference>
<keyword evidence="3" id="KW-1185">Reference proteome</keyword>
<gene>
    <name evidence="2" type="ORF">A0O34_00440</name>
</gene>
<organism evidence="2 3">
    <name type="scientific">Chryseobacterium glaciei</name>
    <dbReference type="NCBI Taxonomy" id="1685010"/>
    <lineage>
        <taxon>Bacteria</taxon>
        <taxon>Pseudomonadati</taxon>
        <taxon>Bacteroidota</taxon>
        <taxon>Flavobacteriia</taxon>
        <taxon>Flavobacteriales</taxon>
        <taxon>Weeksellaceae</taxon>
        <taxon>Chryseobacterium group</taxon>
        <taxon>Chryseobacterium</taxon>
    </lineage>
</organism>
<evidence type="ECO:0000313" key="3">
    <source>
        <dbReference type="Proteomes" id="UP000077824"/>
    </source>
</evidence>